<sequence>MQVKTFEMTEDLEEILPIPQGYKILVACPEIEEKTEGGIIIANEARQKESTASIFGYVIEMGEDAYGDQDKFPSGPYCKTGDWVIFRSYTGTRFKVKGQEFRLINDDSVEAIVEDPRGIERA</sequence>
<evidence type="ECO:0000256" key="1">
    <source>
        <dbReference type="ARBA" id="ARBA00023186"/>
    </source>
</evidence>
<dbReference type="InterPro" id="IPR020818">
    <property type="entry name" value="Chaperonin_GroES"/>
</dbReference>
<evidence type="ECO:0000313" key="2">
    <source>
        <dbReference type="EMBL" id="ASN63797.1"/>
    </source>
</evidence>
<protein>
    <submittedName>
        <fullName evidence="2">Co-chaperonin GroES</fullName>
    </submittedName>
</protein>
<dbReference type="EMBL" id="KU971203">
    <property type="protein sequence ID" value="ASN63797.1"/>
    <property type="molecule type" value="Genomic_DNA"/>
</dbReference>
<name>A0A221S4K1_9VIRU</name>
<dbReference type="Gene3D" id="2.30.33.40">
    <property type="entry name" value="GroES chaperonin"/>
    <property type="match status" value="1"/>
</dbReference>
<reference evidence="2" key="1">
    <citation type="submission" date="2016-03" db="EMBL/GenBank/DDBJ databases">
        <title>Novel chaperonins are prevalent in the virioplankton and link to viral biology and ecology.</title>
        <authorList>
            <person name="Marine R.L."/>
            <person name="Nasko D.J."/>
            <person name="Polson S.W."/>
            <person name="Wommack K.E."/>
        </authorList>
    </citation>
    <scope>NUCLEOTIDE SEQUENCE</scope>
</reference>
<keyword evidence="1" id="KW-0143">Chaperone</keyword>
<proteinExistence type="predicted"/>
<gene>
    <name evidence="2" type="primary">groES</name>
</gene>
<dbReference type="InterPro" id="IPR037124">
    <property type="entry name" value="Chaperonin_GroES_sf"/>
</dbReference>
<dbReference type="GO" id="GO:0005524">
    <property type="term" value="F:ATP binding"/>
    <property type="evidence" value="ECO:0007669"/>
    <property type="project" value="InterPro"/>
</dbReference>
<dbReference type="SMART" id="SM00883">
    <property type="entry name" value="Cpn10"/>
    <property type="match status" value="1"/>
</dbReference>
<dbReference type="SUPFAM" id="SSF50129">
    <property type="entry name" value="GroES-like"/>
    <property type="match status" value="1"/>
</dbReference>
<accession>A0A221S4K1</accession>
<dbReference type="Pfam" id="PF00166">
    <property type="entry name" value="Cpn10"/>
    <property type="match status" value="1"/>
</dbReference>
<organism evidence="2">
    <name type="scientific">uncultured virus</name>
    <dbReference type="NCBI Taxonomy" id="340016"/>
    <lineage>
        <taxon>Viruses</taxon>
        <taxon>environmental samples</taxon>
    </lineage>
</organism>
<dbReference type="GO" id="GO:0044183">
    <property type="term" value="F:protein folding chaperone"/>
    <property type="evidence" value="ECO:0007669"/>
    <property type="project" value="InterPro"/>
</dbReference>
<dbReference type="CDD" id="cd00320">
    <property type="entry name" value="cpn10"/>
    <property type="match status" value="1"/>
</dbReference>
<dbReference type="InterPro" id="IPR011032">
    <property type="entry name" value="GroES-like_sf"/>
</dbReference>